<dbReference type="AlphaFoldDB" id="A0AAN8XCD9"/>
<evidence type="ECO:0000313" key="3">
    <source>
        <dbReference type="Proteomes" id="UP001381693"/>
    </source>
</evidence>
<evidence type="ECO:0000313" key="2">
    <source>
        <dbReference type="EMBL" id="KAK7081522.1"/>
    </source>
</evidence>
<accession>A0AAN8XCD9</accession>
<organism evidence="2 3">
    <name type="scientific">Halocaridina rubra</name>
    <name type="common">Hawaiian red shrimp</name>
    <dbReference type="NCBI Taxonomy" id="373956"/>
    <lineage>
        <taxon>Eukaryota</taxon>
        <taxon>Metazoa</taxon>
        <taxon>Ecdysozoa</taxon>
        <taxon>Arthropoda</taxon>
        <taxon>Crustacea</taxon>
        <taxon>Multicrustacea</taxon>
        <taxon>Malacostraca</taxon>
        <taxon>Eumalacostraca</taxon>
        <taxon>Eucarida</taxon>
        <taxon>Decapoda</taxon>
        <taxon>Pleocyemata</taxon>
        <taxon>Caridea</taxon>
        <taxon>Atyoidea</taxon>
        <taxon>Atyidae</taxon>
        <taxon>Halocaridina</taxon>
    </lineage>
</organism>
<evidence type="ECO:0000256" key="1">
    <source>
        <dbReference type="SAM" id="Phobius"/>
    </source>
</evidence>
<keyword evidence="1" id="KW-0472">Membrane</keyword>
<name>A0AAN8XCD9_HALRR</name>
<feature type="transmembrane region" description="Helical" evidence="1">
    <location>
        <begin position="6"/>
        <end position="29"/>
    </location>
</feature>
<protein>
    <submittedName>
        <fullName evidence="2">Uncharacterized protein</fullName>
    </submittedName>
</protein>
<feature type="non-terminal residue" evidence="2">
    <location>
        <position position="1"/>
    </location>
</feature>
<keyword evidence="3" id="KW-1185">Reference proteome</keyword>
<dbReference type="EMBL" id="JAXCGZ010004732">
    <property type="protein sequence ID" value="KAK7081522.1"/>
    <property type="molecule type" value="Genomic_DNA"/>
</dbReference>
<sequence>YKPWLTWIWLVKALAVIVVNSYFICVWLIERPRYYHSFWDRNKYDQDNIFLLAGVGLTIVEFFIMINYCCVPGVFTYR</sequence>
<comment type="caution">
    <text evidence="2">The sequence shown here is derived from an EMBL/GenBank/DDBJ whole genome shotgun (WGS) entry which is preliminary data.</text>
</comment>
<feature type="non-terminal residue" evidence="2">
    <location>
        <position position="78"/>
    </location>
</feature>
<proteinExistence type="predicted"/>
<feature type="transmembrane region" description="Helical" evidence="1">
    <location>
        <begin position="49"/>
        <end position="75"/>
    </location>
</feature>
<keyword evidence="1" id="KW-1133">Transmembrane helix</keyword>
<reference evidence="2 3" key="1">
    <citation type="submission" date="2023-11" db="EMBL/GenBank/DDBJ databases">
        <title>Halocaridina rubra genome assembly.</title>
        <authorList>
            <person name="Smith C."/>
        </authorList>
    </citation>
    <scope>NUCLEOTIDE SEQUENCE [LARGE SCALE GENOMIC DNA]</scope>
    <source>
        <strain evidence="2">EP-1</strain>
        <tissue evidence="2">Whole</tissue>
    </source>
</reference>
<gene>
    <name evidence="2" type="ORF">SK128_000517</name>
</gene>
<keyword evidence="1" id="KW-0812">Transmembrane</keyword>
<dbReference type="Proteomes" id="UP001381693">
    <property type="component" value="Unassembled WGS sequence"/>
</dbReference>